<name>A0A4V6A1Z9_STECR</name>
<keyword evidence="3" id="KW-1185">Reference proteome</keyword>
<comment type="caution">
    <text evidence="2">The sequence shown here is derived from an EMBL/GenBank/DDBJ whole genome shotgun (WGS) entry which is preliminary data.</text>
</comment>
<evidence type="ECO:0000256" key="1">
    <source>
        <dbReference type="SAM" id="MobiDB-lite"/>
    </source>
</evidence>
<evidence type="ECO:0000313" key="3">
    <source>
        <dbReference type="Proteomes" id="UP000298663"/>
    </source>
</evidence>
<feature type="compositionally biased region" description="Basic and acidic residues" evidence="1">
    <location>
        <begin position="1"/>
        <end position="11"/>
    </location>
</feature>
<reference evidence="2 3" key="2">
    <citation type="journal article" date="2019" name="G3 (Bethesda)">
        <title>Hybrid Assembly of the Genome of the Entomopathogenic Nematode Steinernema carpocapsae Identifies the X-Chromosome.</title>
        <authorList>
            <person name="Serra L."/>
            <person name="Macchietto M."/>
            <person name="Macias-Munoz A."/>
            <person name="McGill C.J."/>
            <person name="Rodriguez I.M."/>
            <person name="Rodriguez B."/>
            <person name="Murad R."/>
            <person name="Mortazavi A."/>
        </authorList>
    </citation>
    <scope>NUCLEOTIDE SEQUENCE [LARGE SCALE GENOMIC DNA]</scope>
    <source>
        <strain evidence="2 3">ALL</strain>
    </source>
</reference>
<dbReference type="Proteomes" id="UP000298663">
    <property type="component" value="Unassembled WGS sequence"/>
</dbReference>
<evidence type="ECO:0000313" key="2">
    <source>
        <dbReference type="EMBL" id="TKR77075.1"/>
    </source>
</evidence>
<gene>
    <name evidence="2" type="ORF">L596_018115</name>
</gene>
<dbReference type="EMBL" id="AZBU02000005">
    <property type="protein sequence ID" value="TKR77075.1"/>
    <property type="molecule type" value="Genomic_DNA"/>
</dbReference>
<dbReference type="AlphaFoldDB" id="A0A4V6A1Z9"/>
<reference evidence="2 3" key="1">
    <citation type="journal article" date="2015" name="Genome Biol.">
        <title>Comparative genomics of Steinernema reveals deeply conserved gene regulatory networks.</title>
        <authorList>
            <person name="Dillman A.R."/>
            <person name="Macchietto M."/>
            <person name="Porter C.F."/>
            <person name="Rogers A."/>
            <person name="Williams B."/>
            <person name="Antoshechkin I."/>
            <person name="Lee M.M."/>
            <person name="Goodwin Z."/>
            <person name="Lu X."/>
            <person name="Lewis E.E."/>
            <person name="Goodrich-Blair H."/>
            <person name="Stock S.P."/>
            <person name="Adams B.J."/>
            <person name="Sternberg P.W."/>
            <person name="Mortazavi A."/>
        </authorList>
    </citation>
    <scope>NUCLEOTIDE SEQUENCE [LARGE SCALE GENOMIC DNA]</scope>
    <source>
        <strain evidence="2 3">ALL</strain>
    </source>
</reference>
<accession>A0A4V6A1Z9</accession>
<proteinExistence type="predicted"/>
<sequence length="100" mass="11058">MTDGGRKEKGTRIQSEGNDLNVDDSANDVDLHEEGGESLGTEGHGNRPEMSRLSNLSLGEALYRTPPLPYPTYVLLSLLLTHPRLLPPFKREISRALRCS</sequence>
<organism evidence="2 3">
    <name type="scientific">Steinernema carpocapsae</name>
    <name type="common">Entomopathogenic nematode</name>
    <dbReference type="NCBI Taxonomy" id="34508"/>
    <lineage>
        <taxon>Eukaryota</taxon>
        <taxon>Metazoa</taxon>
        <taxon>Ecdysozoa</taxon>
        <taxon>Nematoda</taxon>
        <taxon>Chromadorea</taxon>
        <taxon>Rhabditida</taxon>
        <taxon>Tylenchina</taxon>
        <taxon>Panagrolaimomorpha</taxon>
        <taxon>Strongyloidoidea</taxon>
        <taxon>Steinernematidae</taxon>
        <taxon>Steinernema</taxon>
    </lineage>
</organism>
<dbReference type="OrthoDB" id="769138at2759"/>
<feature type="region of interest" description="Disordered" evidence="1">
    <location>
        <begin position="1"/>
        <end position="52"/>
    </location>
</feature>
<protein>
    <submittedName>
        <fullName evidence="2">Uncharacterized protein</fullName>
    </submittedName>
</protein>